<proteinExistence type="predicted"/>
<reference evidence="2" key="1">
    <citation type="journal article" date="2019" name="Int. J. Syst. Evol. Microbiol.">
        <title>The Global Catalogue of Microorganisms (GCM) 10K type strain sequencing project: providing services to taxonomists for standard genome sequencing and annotation.</title>
        <authorList>
            <consortium name="The Broad Institute Genomics Platform"/>
            <consortium name="The Broad Institute Genome Sequencing Center for Infectious Disease"/>
            <person name="Wu L."/>
            <person name="Ma J."/>
        </authorList>
    </citation>
    <scope>NUCLEOTIDE SEQUENCE [LARGE SCALE GENOMIC DNA]</scope>
    <source>
        <strain evidence="2">KCTC 22245</strain>
    </source>
</reference>
<name>A0ABV7MA08_9PROT</name>
<organism evidence="1 2">
    <name type="scientific">Parvularcula lutaonensis</name>
    <dbReference type="NCBI Taxonomy" id="491923"/>
    <lineage>
        <taxon>Bacteria</taxon>
        <taxon>Pseudomonadati</taxon>
        <taxon>Pseudomonadota</taxon>
        <taxon>Alphaproteobacteria</taxon>
        <taxon>Parvularculales</taxon>
        <taxon>Parvularculaceae</taxon>
        <taxon>Parvularcula</taxon>
    </lineage>
</organism>
<evidence type="ECO:0000313" key="1">
    <source>
        <dbReference type="EMBL" id="MFC3301622.1"/>
    </source>
</evidence>
<protein>
    <submittedName>
        <fullName evidence="1">Uncharacterized protein</fullName>
    </submittedName>
</protein>
<accession>A0ABV7MA08</accession>
<dbReference type="EMBL" id="JBHRVA010000002">
    <property type="protein sequence ID" value="MFC3301622.1"/>
    <property type="molecule type" value="Genomic_DNA"/>
</dbReference>
<comment type="caution">
    <text evidence="1">The sequence shown here is derived from an EMBL/GenBank/DDBJ whole genome shotgun (WGS) entry which is preliminary data.</text>
</comment>
<gene>
    <name evidence="1" type="ORF">ACFONP_02600</name>
</gene>
<sequence length="105" mass="10959">MDHGVSILKLTSAMARHAAHAHAVTADNIARADIPGARAKAAADFQASLRGAGSPEFRARDEGGLVSIEREMLAMGEARGRHDAALAVWKSTLSMMRIAIGGPQG</sequence>
<keyword evidence="2" id="KW-1185">Reference proteome</keyword>
<dbReference type="Proteomes" id="UP001595607">
    <property type="component" value="Unassembled WGS sequence"/>
</dbReference>
<dbReference type="RefSeq" id="WP_189572954.1">
    <property type="nucleotide sequence ID" value="NZ_BMXU01000001.1"/>
</dbReference>
<evidence type="ECO:0000313" key="2">
    <source>
        <dbReference type="Proteomes" id="UP001595607"/>
    </source>
</evidence>